<proteinExistence type="predicted"/>
<reference evidence="1" key="1">
    <citation type="submission" date="2014-09" db="EMBL/GenBank/DDBJ databases">
        <authorList>
            <person name="Magalhaes I.L.F."/>
            <person name="Oliveira U."/>
            <person name="Santos F.R."/>
            <person name="Vidigal T.H.D.A."/>
            <person name="Brescovit A.D."/>
            <person name="Santos A.J."/>
        </authorList>
    </citation>
    <scope>NUCLEOTIDE SEQUENCE</scope>
    <source>
        <tissue evidence="1">Shoot tissue taken approximately 20 cm above the soil surface</tissue>
    </source>
</reference>
<dbReference type="EMBL" id="GBRH01173381">
    <property type="protein sequence ID" value="JAE24515.1"/>
    <property type="molecule type" value="Transcribed_RNA"/>
</dbReference>
<reference evidence="1" key="2">
    <citation type="journal article" date="2015" name="Data Brief">
        <title>Shoot transcriptome of the giant reed, Arundo donax.</title>
        <authorList>
            <person name="Barrero R.A."/>
            <person name="Guerrero F.D."/>
            <person name="Moolhuijzen P."/>
            <person name="Goolsby J.A."/>
            <person name="Tidwell J."/>
            <person name="Bellgard S.E."/>
            <person name="Bellgard M.I."/>
        </authorList>
    </citation>
    <scope>NUCLEOTIDE SEQUENCE</scope>
    <source>
        <tissue evidence="1">Shoot tissue taken approximately 20 cm above the soil surface</tissue>
    </source>
</reference>
<evidence type="ECO:0000313" key="1">
    <source>
        <dbReference type="EMBL" id="JAE24515.1"/>
    </source>
</evidence>
<protein>
    <submittedName>
        <fullName evidence="1">Uncharacterized protein</fullName>
    </submittedName>
</protein>
<dbReference type="AlphaFoldDB" id="A0A0A9GHE3"/>
<name>A0A0A9GHE3_ARUDO</name>
<accession>A0A0A9GHE3</accession>
<organism evidence="1">
    <name type="scientific">Arundo donax</name>
    <name type="common">Giant reed</name>
    <name type="synonym">Donax arundinaceus</name>
    <dbReference type="NCBI Taxonomy" id="35708"/>
    <lineage>
        <taxon>Eukaryota</taxon>
        <taxon>Viridiplantae</taxon>
        <taxon>Streptophyta</taxon>
        <taxon>Embryophyta</taxon>
        <taxon>Tracheophyta</taxon>
        <taxon>Spermatophyta</taxon>
        <taxon>Magnoliopsida</taxon>
        <taxon>Liliopsida</taxon>
        <taxon>Poales</taxon>
        <taxon>Poaceae</taxon>
        <taxon>PACMAD clade</taxon>
        <taxon>Arundinoideae</taxon>
        <taxon>Arundineae</taxon>
        <taxon>Arundo</taxon>
    </lineage>
</organism>
<sequence length="27" mass="3016">MPVQRTIHHCTLATHGCLKTSTKILQP</sequence>